<dbReference type="AlphaFoldDB" id="D6TIF1"/>
<dbReference type="Proteomes" id="UP000004508">
    <property type="component" value="Unassembled WGS sequence"/>
</dbReference>
<accession>D6TIF1</accession>
<gene>
    <name evidence="2" type="ORF">Krac_10751</name>
</gene>
<evidence type="ECO:0000313" key="2">
    <source>
        <dbReference type="EMBL" id="EFH89208.1"/>
    </source>
</evidence>
<keyword evidence="3" id="KW-1185">Reference proteome</keyword>
<organism evidence="2 3">
    <name type="scientific">Ktedonobacter racemifer DSM 44963</name>
    <dbReference type="NCBI Taxonomy" id="485913"/>
    <lineage>
        <taxon>Bacteria</taxon>
        <taxon>Bacillati</taxon>
        <taxon>Chloroflexota</taxon>
        <taxon>Ktedonobacteria</taxon>
        <taxon>Ktedonobacterales</taxon>
        <taxon>Ktedonobacteraceae</taxon>
        <taxon>Ktedonobacter</taxon>
    </lineage>
</organism>
<feature type="chain" id="PRO_5003088280" evidence="1">
    <location>
        <begin position="23"/>
        <end position="55"/>
    </location>
</feature>
<proteinExistence type="predicted"/>
<comment type="caution">
    <text evidence="2">The sequence shown here is derived from an EMBL/GenBank/DDBJ whole genome shotgun (WGS) entry which is preliminary data.</text>
</comment>
<dbReference type="PROSITE" id="PS51257">
    <property type="entry name" value="PROKAR_LIPOPROTEIN"/>
    <property type="match status" value="1"/>
</dbReference>
<keyword evidence="1" id="KW-0732">Signal</keyword>
<dbReference type="EMBL" id="ADVG01000001">
    <property type="protein sequence ID" value="EFH89208.1"/>
    <property type="molecule type" value="Genomic_DNA"/>
</dbReference>
<evidence type="ECO:0000256" key="1">
    <source>
        <dbReference type="SAM" id="SignalP"/>
    </source>
</evidence>
<feature type="signal peptide" evidence="1">
    <location>
        <begin position="1"/>
        <end position="22"/>
    </location>
</feature>
<protein>
    <submittedName>
        <fullName evidence="2">Uncharacterized protein</fullName>
    </submittedName>
</protein>
<sequence>MWKKGIICLLCLALLTSFVASCSIKEQVQARTKARMGHEASGFLKTQALLINAQE</sequence>
<reference evidence="2 3" key="1">
    <citation type="journal article" date="2011" name="Stand. Genomic Sci.">
        <title>Non-contiguous finished genome sequence and contextual data of the filamentous soil bacterium Ktedonobacter racemifer type strain (SOSP1-21).</title>
        <authorList>
            <person name="Chang Y.J."/>
            <person name="Land M."/>
            <person name="Hauser L."/>
            <person name="Chertkov O."/>
            <person name="Del Rio T.G."/>
            <person name="Nolan M."/>
            <person name="Copeland A."/>
            <person name="Tice H."/>
            <person name="Cheng J.F."/>
            <person name="Lucas S."/>
            <person name="Han C."/>
            <person name="Goodwin L."/>
            <person name="Pitluck S."/>
            <person name="Ivanova N."/>
            <person name="Ovchinikova G."/>
            <person name="Pati A."/>
            <person name="Chen A."/>
            <person name="Palaniappan K."/>
            <person name="Mavromatis K."/>
            <person name="Liolios K."/>
            <person name="Brettin T."/>
            <person name="Fiebig A."/>
            <person name="Rohde M."/>
            <person name="Abt B."/>
            <person name="Goker M."/>
            <person name="Detter J.C."/>
            <person name="Woyke T."/>
            <person name="Bristow J."/>
            <person name="Eisen J.A."/>
            <person name="Markowitz V."/>
            <person name="Hugenholtz P."/>
            <person name="Kyrpides N.C."/>
            <person name="Klenk H.P."/>
            <person name="Lapidus A."/>
        </authorList>
    </citation>
    <scope>NUCLEOTIDE SEQUENCE [LARGE SCALE GENOMIC DNA]</scope>
    <source>
        <strain evidence="3">DSM 44963</strain>
    </source>
</reference>
<name>D6TIF1_KTERA</name>
<dbReference type="InParanoid" id="D6TIF1"/>
<evidence type="ECO:0000313" key="3">
    <source>
        <dbReference type="Proteomes" id="UP000004508"/>
    </source>
</evidence>